<dbReference type="Proteomes" id="UP000194236">
    <property type="component" value="Unassembled WGS sequence"/>
</dbReference>
<proteinExistence type="predicted"/>
<organism evidence="1 2">
    <name type="scientific">Euroglyphus maynei</name>
    <name type="common">Mayne's house dust mite</name>
    <dbReference type="NCBI Taxonomy" id="6958"/>
    <lineage>
        <taxon>Eukaryota</taxon>
        <taxon>Metazoa</taxon>
        <taxon>Ecdysozoa</taxon>
        <taxon>Arthropoda</taxon>
        <taxon>Chelicerata</taxon>
        <taxon>Arachnida</taxon>
        <taxon>Acari</taxon>
        <taxon>Acariformes</taxon>
        <taxon>Sarcoptiformes</taxon>
        <taxon>Astigmata</taxon>
        <taxon>Psoroptidia</taxon>
        <taxon>Analgoidea</taxon>
        <taxon>Pyroglyphidae</taxon>
        <taxon>Pyroglyphinae</taxon>
        <taxon>Euroglyphus</taxon>
    </lineage>
</organism>
<gene>
    <name evidence="1" type="ORF">BLA29_004810</name>
</gene>
<name>A0A1Y3BG30_EURMA</name>
<accession>A0A1Y3BG30</accession>
<keyword evidence="2" id="KW-1185">Reference proteome</keyword>
<comment type="caution">
    <text evidence="1">The sequence shown here is derived from an EMBL/GenBank/DDBJ whole genome shotgun (WGS) entry which is preliminary data.</text>
</comment>
<reference evidence="1 2" key="1">
    <citation type="submission" date="2017-03" db="EMBL/GenBank/DDBJ databases">
        <title>Genome Survey of Euroglyphus maynei.</title>
        <authorList>
            <person name="Arlian L.G."/>
            <person name="Morgan M.S."/>
            <person name="Rider S.D."/>
        </authorList>
    </citation>
    <scope>NUCLEOTIDE SEQUENCE [LARGE SCALE GENOMIC DNA]</scope>
    <source>
        <strain evidence="1">Arlian Lab</strain>
        <tissue evidence="1">Whole body</tissue>
    </source>
</reference>
<evidence type="ECO:0000313" key="2">
    <source>
        <dbReference type="Proteomes" id="UP000194236"/>
    </source>
</evidence>
<dbReference type="AlphaFoldDB" id="A0A1Y3BG30"/>
<dbReference type="OrthoDB" id="6493516at2759"/>
<evidence type="ECO:0000313" key="1">
    <source>
        <dbReference type="EMBL" id="OTF79891.1"/>
    </source>
</evidence>
<sequence length="296" mass="34140">MHQSQLDGNQQSIWWWWWLMATNPSSTKEKVKKPDVNKSNNGNNEDIWLFTTNPIQFHYPLSNQFDNNNNNIVPQNLNKNKEKMDTLPRTFTEMAKDIHDGQQGIGHKINYKHYAIMTVFFTILVLSRFLQYSDCLSESDLFQNVSTCQGSFQNQLIYIAQNLNGKQRLQAACCAFGARSDCLDRTISTAPCTGNSQIRNFVLDQVEGPFRGIIDSVCEPHHSTRYGCQQLVEPTLYEKLFEHPETLIKKFDQTEILSDDDLSSSLINNSMANSTNSISSRFKICHYTKYILTYMF</sequence>
<protein>
    <submittedName>
        <fullName evidence="1">Uncharacterized protein</fullName>
    </submittedName>
</protein>
<dbReference type="EMBL" id="MUJZ01020889">
    <property type="protein sequence ID" value="OTF79891.1"/>
    <property type="molecule type" value="Genomic_DNA"/>
</dbReference>